<dbReference type="InterPro" id="IPR011051">
    <property type="entry name" value="RmlC_Cupin_sf"/>
</dbReference>
<evidence type="ECO:0008006" key="6">
    <source>
        <dbReference type="Google" id="ProtNLM"/>
    </source>
</evidence>
<feature type="domain" description="Quercetin 2,3-dioxygenase C-terminal cupin" evidence="4">
    <location>
        <begin position="205"/>
        <end position="287"/>
    </location>
</feature>
<name>A0A7S0A9Q9_9DINO</name>
<dbReference type="InterPro" id="IPR003829">
    <property type="entry name" value="Pirin_N_dom"/>
</dbReference>
<dbReference type="EMBL" id="HBEG01021123">
    <property type="protein sequence ID" value="CAD8357381.1"/>
    <property type="molecule type" value="Transcribed_RNA"/>
</dbReference>
<evidence type="ECO:0000259" key="4">
    <source>
        <dbReference type="Pfam" id="PF17954"/>
    </source>
</evidence>
<comment type="similarity">
    <text evidence="1 2">Belongs to the pirin family.</text>
</comment>
<dbReference type="PANTHER" id="PTHR43212">
    <property type="entry name" value="QUERCETIN 2,3-DIOXYGENASE"/>
    <property type="match status" value="1"/>
</dbReference>
<evidence type="ECO:0000256" key="2">
    <source>
        <dbReference type="RuleBase" id="RU003457"/>
    </source>
</evidence>
<dbReference type="InterPro" id="IPR014710">
    <property type="entry name" value="RmlC-like_jellyroll"/>
</dbReference>
<dbReference type="Pfam" id="PF02678">
    <property type="entry name" value="Pirin"/>
    <property type="match status" value="1"/>
</dbReference>
<evidence type="ECO:0000259" key="3">
    <source>
        <dbReference type="Pfam" id="PF02678"/>
    </source>
</evidence>
<dbReference type="AlphaFoldDB" id="A0A7S0A9Q9"/>
<dbReference type="CDD" id="cd02910">
    <property type="entry name" value="cupin_Yhhw_N"/>
    <property type="match status" value="1"/>
</dbReference>
<organism evidence="5">
    <name type="scientific">Pyrodinium bahamense</name>
    <dbReference type="NCBI Taxonomy" id="73915"/>
    <lineage>
        <taxon>Eukaryota</taxon>
        <taxon>Sar</taxon>
        <taxon>Alveolata</taxon>
        <taxon>Dinophyceae</taxon>
        <taxon>Gonyaulacales</taxon>
        <taxon>Pyrocystaceae</taxon>
        <taxon>Pyrodinium</taxon>
    </lineage>
</organism>
<evidence type="ECO:0000256" key="1">
    <source>
        <dbReference type="ARBA" id="ARBA00008416"/>
    </source>
</evidence>
<dbReference type="InterPro" id="IPR012093">
    <property type="entry name" value="Pirin"/>
</dbReference>
<sequence>MPASPLSALGHLVGGGGAAAAKPGKGLIRVVPREKLFVSEPNPEWFGNDPNPAPGSAAGWTNENWLKSRFHFSFAEYDYGPSNFGVLRVMNDDLVQPYRGFGTHPHRDMEIITFVVDGELTHKDSMGEDETLGRGSIQFMSAGTGVRHSEHNWHREKDLRFIQSWIVPRKRGLRPNYGSMLGGAAAEAARRDQWAHLVSDASGSAKTPVQISQDCNVFVAELSRGASPGTFELEPGRQAYVLCVEGEASLEGDAAGLRRHDAAELKGPLSLRWTAGSTGAMLLLFEMAHTEDGRADL</sequence>
<feature type="domain" description="Pirin N-terminal" evidence="3">
    <location>
        <begin position="63"/>
        <end position="166"/>
    </location>
</feature>
<proteinExistence type="inferred from homology"/>
<accession>A0A7S0A9Q9</accession>
<dbReference type="InterPro" id="IPR041602">
    <property type="entry name" value="Quercetinase_C"/>
</dbReference>
<dbReference type="SUPFAM" id="SSF51182">
    <property type="entry name" value="RmlC-like cupins"/>
    <property type="match status" value="1"/>
</dbReference>
<evidence type="ECO:0000313" key="5">
    <source>
        <dbReference type="EMBL" id="CAD8357381.1"/>
    </source>
</evidence>
<reference evidence="5" key="1">
    <citation type="submission" date="2021-01" db="EMBL/GenBank/DDBJ databases">
        <authorList>
            <person name="Corre E."/>
            <person name="Pelletier E."/>
            <person name="Niang G."/>
            <person name="Scheremetjew M."/>
            <person name="Finn R."/>
            <person name="Kale V."/>
            <person name="Holt S."/>
            <person name="Cochrane G."/>
            <person name="Meng A."/>
            <person name="Brown T."/>
            <person name="Cohen L."/>
        </authorList>
    </citation>
    <scope>NUCLEOTIDE SEQUENCE</scope>
    <source>
        <strain evidence="5">Pbaha01</strain>
    </source>
</reference>
<gene>
    <name evidence="5" type="ORF">PBAH0796_LOCUS12748</name>
</gene>
<dbReference type="PANTHER" id="PTHR43212:SF3">
    <property type="entry name" value="QUERCETIN 2,3-DIOXYGENASE"/>
    <property type="match status" value="1"/>
</dbReference>
<protein>
    <recommendedName>
        <fullName evidence="6">Pirin N-terminal domain-containing protein</fullName>
    </recommendedName>
</protein>
<dbReference type="Gene3D" id="2.60.120.10">
    <property type="entry name" value="Jelly Rolls"/>
    <property type="match status" value="2"/>
</dbReference>
<dbReference type="Pfam" id="PF17954">
    <property type="entry name" value="Pirin_C_2"/>
    <property type="match status" value="1"/>
</dbReference>